<dbReference type="Pfam" id="PF01900">
    <property type="entry name" value="RNase_P_Rpp14"/>
    <property type="match status" value="1"/>
</dbReference>
<evidence type="ECO:0000313" key="4">
    <source>
        <dbReference type="EMBL" id="CAI64484.1"/>
    </source>
</evidence>
<dbReference type="Gene3D" id="3.30.70.3250">
    <property type="entry name" value="Ribonuclease P, Pop5 subunit"/>
    <property type="match status" value="1"/>
</dbReference>
<dbReference type="PANTHER" id="PTHR15441">
    <property type="entry name" value="RIBONUCLEASE P PROTEIN SUBUNIT P14"/>
    <property type="match status" value="1"/>
</dbReference>
<gene>
    <name evidence="4" type="primary">OSJNBb0068N06.27</name>
</gene>
<dbReference type="GO" id="GO:0001682">
    <property type="term" value="P:tRNA 5'-leader removal"/>
    <property type="evidence" value="ECO:0007669"/>
    <property type="project" value="InterPro"/>
</dbReference>
<accession>Q5CAJ0</accession>
<dbReference type="InterPro" id="IPR038085">
    <property type="entry name" value="Rnp2-like_sf"/>
</dbReference>
<dbReference type="FunFam" id="3.30.70.3250:FF:000003">
    <property type="entry name" value="Ribonuclease P/MRP protein subunit POP5"/>
    <property type="match status" value="1"/>
</dbReference>
<dbReference type="InterPro" id="IPR002759">
    <property type="entry name" value="Pop5/Rpp14/Rnp2-like"/>
</dbReference>
<dbReference type="EMBL" id="AL663015">
    <property type="protein sequence ID" value="CAI64484.1"/>
    <property type="molecule type" value="Genomic_DNA"/>
</dbReference>
<protein>
    <submittedName>
        <fullName evidence="4">OSJNBb0068N06.27 protein</fullName>
    </submittedName>
</protein>
<evidence type="ECO:0000256" key="3">
    <source>
        <dbReference type="SAM" id="MobiDB-lite"/>
    </source>
</evidence>
<proteinExistence type="inferred from homology"/>
<dbReference type="HOGENOM" id="CLU_086710_0_1_1"/>
<reference evidence="4" key="1">
    <citation type="journal article" date="2002" name="Nature">
        <title>Sequence and analysis of rice chromosome 4.</title>
        <authorList>
            <person name="Feng Q."/>
            <person name="Zhang Y."/>
            <person name="Hao P."/>
            <person name="Wang S."/>
            <person name="Fu G."/>
            <person name="Huang Y."/>
            <person name="Li Y."/>
            <person name="Zhu J."/>
            <person name="Liu Y."/>
            <person name="Hu X."/>
            <person name="Jia P."/>
            <person name="Zhang Y."/>
            <person name="Zhao Q."/>
            <person name="Ying K."/>
            <person name="Yu S."/>
            <person name="Tang Y."/>
            <person name="Weng Q."/>
            <person name="Zhang L."/>
            <person name="Lu Y."/>
            <person name="Mu J."/>
            <person name="Lu Y."/>
            <person name="Zhang L.S."/>
            <person name="Yu Z."/>
            <person name="Fan D."/>
            <person name="Liu X."/>
            <person name="Lu T."/>
            <person name="Li C."/>
            <person name="Wu Y."/>
            <person name="Sun T."/>
            <person name="Lei H."/>
            <person name="Li T."/>
            <person name="Hu H."/>
            <person name="Guan J."/>
            <person name="Wu M."/>
            <person name="Zhang R."/>
            <person name="Zhou B."/>
            <person name="Chen Z."/>
            <person name="Chen L."/>
            <person name="Jin Z."/>
            <person name="Wang R."/>
            <person name="Yin H."/>
            <person name="Cai Z."/>
            <person name="Ren S."/>
            <person name="Lv G."/>
            <person name="Gu W."/>
            <person name="Zhu G."/>
            <person name="Tu Y."/>
            <person name="Jia J."/>
            <person name="Zhang Y."/>
            <person name="Chen J."/>
            <person name="Kang H."/>
            <person name="Chen X."/>
            <person name="Shao C."/>
            <person name="Sun Y."/>
            <person name="Hu Q."/>
            <person name="Zhang X."/>
            <person name="Zhang W."/>
            <person name="Wang L."/>
            <person name="Ding C."/>
            <person name="Sheng H."/>
            <person name="Gu J."/>
            <person name="Chen S."/>
            <person name="Ni L."/>
            <person name="Zhu F."/>
            <person name="Chen W."/>
            <person name="Lan L."/>
            <person name="Lai Y."/>
            <person name="Cheng Z."/>
            <person name="Gu M."/>
            <person name="Jiang J."/>
            <person name="Li J."/>
            <person name="Hong G."/>
            <person name="Xue Y."/>
            <person name="Han B."/>
        </authorList>
    </citation>
    <scope>NUCLEOTIDE SEQUENCE [LARGE SCALE GENOMIC DNA]</scope>
</reference>
<keyword evidence="2" id="KW-0819">tRNA processing</keyword>
<dbReference type="AlphaFoldDB" id="Q5CAJ0"/>
<comment type="similarity">
    <text evidence="1">Belongs to the eukaryotic/archaeal RNase P protein component 2 family.</text>
</comment>
<dbReference type="SUPFAM" id="SSF160350">
    <property type="entry name" value="Rnp2-like"/>
    <property type="match status" value="1"/>
</dbReference>
<feature type="region of interest" description="Disordered" evidence="3">
    <location>
        <begin position="162"/>
        <end position="182"/>
    </location>
</feature>
<name>Q5CAJ0_ORYSJ</name>
<evidence type="ECO:0000256" key="1">
    <source>
        <dbReference type="ARBA" id="ARBA00010800"/>
    </source>
</evidence>
<evidence type="ECO:0000256" key="2">
    <source>
        <dbReference type="ARBA" id="ARBA00022694"/>
    </source>
</evidence>
<dbReference type="GO" id="GO:0030677">
    <property type="term" value="C:ribonuclease P complex"/>
    <property type="evidence" value="ECO:0007669"/>
    <property type="project" value="InterPro"/>
</dbReference>
<dbReference type="PANTHER" id="PTHR15441:SF2">
    <property type="entry name" value="RIBONUCLEASE P_MRP PROTEIN SUBUNIT POP5"/>
    <property type="match status" value="1"/>
</dbReference>
<organism evidence="4">
    <name type="scientific">Oryza sativa subsp. japonica</name>
    <name type="common">Rice</name>
    <dbReference type="NCBI Taxonomy" id="39947"/>
    <lineage>
        <taxon>Eukaryota</taxon>
        <taxon>Viridiplantae</taxon>
        <taxon>Streptophyta</taxon>
        <taxon>Embryophyta</taxon>
        <taxon>Tracheophyta</taxon>
        <taxon>Spermatophyta</taxon>
        <taxon>Magnoliopsida</taxon>
        <taxon>Liliopsida</taxon>
        <taxon>Poales</taxon>
        <taxon>Poaceae</taxon>
        <taxon>BOP clade</taxon>
        <taxon>Oryzoideae</taxon>
        <taxon>Oryzeae</taxon>
        <taxon>Oryzinae</taxon>
        <taxon>Oryza</taxon>
        <taxon>Oryza sativa</taxon>
    </lineage>
</organism>
<sequence>MLCANQLLSVESSTRHRHHGAQGPPRALTCASAAQPHAPALLPDALRCSLATRNFHELFHALLLFLNLSCQLRHGLAMRRVPFPRRGEDGVHLLSQTPSSPAAWALSAATTGTAASRRSLSCTGKRWGKRRERGRGAEAVVDGCGGDGDERASGVAVTVAFAGHPPPRRSRARTERGGGEGGSAQVVVGDIAAAGHHPSLPASAAANGRHLSLPVSVAVAPHPCCQSPRRGLQVRGREVERVVQIVTDRYMVMEVFIDTPVKGQPDPLILTQINITKAIKDSIQLNFGECGLAACLGSLQGVYELCSSAVKYVNPITKLCVIRVSREDHQKVWAAITMVRNIGKIPVSFNLRDMSGSIRACKKAALECEEAKFEYYKLAAGDRITPKFVETMESCFAKIKGLES</sequence>